<organism evidence="9 10">
    <name type="scientific">Aquilegia coerulea</name>
    <name type="common">Rocky mountain columbine</name>
    <dbReference type="NCBI Taxonomy" id="218851"/>
    <lineage>
        <taxon>Eukaryota</taxon>
        <taxon>Viridiplantae</taxon>
        <taxon>Streptophyta</taxon>
        <taxon>Embryophyta</taxon>
        <taxon>Tracheophyta</taxon>
        <taxon>Spermatophyta</taxon>
        <taxon>Magnoliopsida</taxon>
        <taxon>Ranunculales</taxon>
        <taxon>Ranunculaceae</taxon>
        <taxon>Thalictroideae</taxon>
        <taxon>Aquilegia</taxon>
    </lineage>
</organism>
<keyword evidence="3" id="KW-0175">Coiled coil</keyword>
<evidence type="ECO:0000256" key="2">
    <source>
        <dbReference type="ARBA" id="ARBA00023015"/>
    </source>
</evidence>
<feature type="compositionally biased region" description="Basic residues" evidence="7">
    <location>
        <begin position="348"/>
        <end position="359"/>
    </location>
</feature>
<dbReference type="GO" id="GO:0005634">
    <property type="term" value="C:nucleus"/>
    <property type="evidence" value="ECO:0007669"/>
    <property type="project" value="UniProtKB-SubCell"/>
</dbReference>
<dbReference type="OrthoDB" id="2019351at2759"/>
<proteinExistence type="predicted"/>
<keyword evidence="4" id="KW-0238">DNA-binding</keyword>
<evidence type="ECO:0000256" key="7">
    <source>
        <dbReference type="SAM" id="MobiDB-lite"/>
    </source>
</evidence>
<accession>A0A2G5DI60</accession>
<feature type="compositionally biased region" description="Low complexity" evidence="7">
    <location>
        <begin position="218"/>
        <end position="230"/>
    </location>
</feature>
<keyword evidence="5" id="KW-0804">Transcription</keyword>
<protein>
    <recommendedName>
        <fullName evidence="8">Myb/SANT-like DNA-binding domain-containing protein</fullName>
    </recommendedName>
</protein>
<evidence type="ECO:0000313" key="10">
    <source>
        <dbReference type="Proteomes" id="UP000230069"/>
    </source>
</evidence>
<comment type="subcellular location">
    <subcellularLocation>
        <location evidence="1">Nucleus</location>
    </subcellularLocation>
</comment>
<evidence type="ECO:0000256" key="4">
    <source>
        <dbReference type="ARBA" id="ARBA00023125"/>
    </source>
</evidence>
<feature type="compositionally biased region" description="Gly residues" evidence="7">
    <location>
        <begin position="57"/>
        <end position="69"/>
    </location>
</feature>
<name>A0A2G5DI60_AQUCA</name>
<sequence length="359" mass="40038">MEDEEEIQQTKALAAIPNQNGGRFLMTAQPVTVATPPPPQNILTLALPIQQPRTTHGGSGSGSGGGGGGGREDCWSEGATSTLIDAWGERYLELSRGNLKQKHWRDVADIVSSREDYNKPAKTDVQCKNRIDTLKKKYKIEVAKIASGQGPSKWNFFHRLDRLIGPNAKNPASAVRVNAGMPMTPMTNAKIPVGIPVGVPLRKSQQQQYGQQRRKQQYQRPGSIDSNSSSEPPPSPDSTDSLPPENTNRKKPRFERKLNSDPLKTDSGNLRKNAGWGNSMKELSRAILEFGEAYERIETSKLQQTVEMEKQRIGFAKELELQRMQFLMNTQLELTQLKHGKKLDSSNHHHNNNNRNRSN</sequence>
<dbReference type="FunCoup" id="A0A2G5DI60">
    <property type="interactions" value="966"/>
</dbReference>
<dbReference type="Proteomes" id="UP000230069">
    <property type="component" value="Unassembled WGS sequence"/>
</dbReference>
<evidence type="ECO:0000256" key="6">
    <source>
        <dbReference type="ARBA" id="ARBA00023242"/>
    </source>
</evidence>
<dbReference type="FunFam" id="1.10.10.60:FF:000104">
    <property type="entry name" value="trihelix transcription factor ASIL2"/>
    <property type="match status" value="1"/>
</dbReference>
<dbReference type="PANTHER" id="PTHR31307">
    <property type="entry name" value="TRIHELIX TRANSCRIPTION FACTOR ASIL2"/>
    <property type="match status" value="1"/>
</dbReference>
<reference evidence="9 10" key="1">
    <citation type="submission" date="2017-09" db="EMBL/GenBank/DDBJ databases">
        <title>WGS assembly of Aquilegia coerulea Goldsmith.</title>
        <authorList>
            <person name="Hodges S."/>
            <person name="Kramer E."/>
            <person name="Nordborg M."/>
            <person name="Tomkins J."/>
            <person name="Borevitz J."/>
            <person name="Derieg N."/>
            <person name="Yan J."/>
            <person name="Mihaltcheva S."/>
            <person name="Hayes R.D."/>
            <person name="Rokhsar D."/>
        </authorList>
    </citation>
    <scope>NUCLEOTIDE SEQUENCE [LARGE SCALE GENOMIC DNA]</scope>
    <source>
        <strain evidence="10">cv. Goldsmith</strain>
    </source>
</reference>
<feature type="domain" description="Myb/SANT-like DNA-binding" evidence="8">
    <location>
        <begin position="73"/>
        <end position="163"/>
    </location>
</feature>
<dbReference type="GO" id="GO:0000976">
    <property type="term" value="F:transcription cis-regulatory region binding"/>
    <property type="evidence" value="ECO:0007669"/>
    <property type="project" value="TreeGrafter"/>
</dbReference>
<keyword evidence="10" id="KW-1185">Reference proteome</keyword>
<feature type="region of interest" description="Disordered" evidence="7">
    <location>
        <begin position="51"/>
        <end position="75"/>
    </location>
</feature>
<evidence type="ECO:0000259" key="8">
    <source>
        <dbReference type="Pfam" id="PF13837"/>
    </source>
</evidence>
<dbReference type="EMBL" id="KZ305037">
    <property type="protein sequence ID" value="PIA43184.1"/>
    <property type="molecule type" value="Genomic_DNA"/>
</dbReference>
<evidence type="ECO:0000256" key="5">
    <source>
        <dbReference type="ARBA" id="ARBA00023163"/>
    </source>
</evidence>
<feature type="region of interest" description="Disordered" evidence="7">
    <location>
        <begin position="340"/>
        <end position="359"/>
    </location>
</feature>
<feature type="compositionally biased region" description="Low complexity" evidence="7">
    <location>
        <begin position="202"/>
        <end position="211"/>
    </location>
</feature>
<keyword evidence="2" id="KW-0805">Transcription regulation</keyword>
<dbReference type="InterPro" id="IPR044822">
    <property type="entry name" value="Myb_DNA-bind_4"/>
</dbReference>
<evidence type="ECO:0000313" key="9">
    <source>
        <dbReference type="EMBL" id="PIA43184.1"/>
    </source>
</evidence>
<feature type="region of interest" description="Disordered" evidence="7">
    <location>
        <begin position="202"/>
        <end position="276"/>
    </location>
</feature>
<dbReference type="Pfam" id="PF13837">
    <property type="entry name" value="Myb_DNA-bind_4"/>
    <property type="match status" value="1"/>
</dbReference>
<dbReference type="InterPro" id="IPR044823">
    <property type="entry name" value="ASIL1/2-like"/>
</dbReference>
<keyword evidence="6" id="KW-0539">Nucleus</keyword>
<dbReference type="AlphaFoldDB" id="A0A2G5DI60"/>
<dbReference type="Gene3D" id="1.10.10.60">
    <property type="entry name" value="Homeodomain-like"/>
    <property type="match status" value="1"/>
</dbReference>
<evidence type="ECO:0000256" key="3">
    <source>
        <dbReference type="ARBA" id="ARBA00023054"/>
    </source>
</evidence>
<dbReference type="PANTHER" id="PTHR31307:SF4">
    <property type="entry name" value="TRIHELIX TRANSCRIPTION FACTOR ASIL2"/>
    <property type="match status" value="1"/>
</dbReference>
<dbReference type="InParanoid" id="A0A2G5DI60"/>
<gene>
    <name evidence="9" type="ORF">AQUCO_02000550v1</name>
</gene>
<evidence type="ECO:0000256" key="1">
    <source>
        <dbReference type="ARBA" id="ARBA00004123"/>
    </source>
</evidence>